<dbReference type="PANTHER" id="PTHR24421:SF10">
    <property type="entry name" value="NITRATE_NITRITE SENSOR PROTEIN NARQ"/>
    <property type="match status" value="1"/>
</dbReference>
<evidence type="ECO:0000259" key="10">
    <source>
        <dbReference type="PROSITE" id="PS50109"/>
    </source>
</evidence>
<evidence type="ECO:0000313" key="14">
    <source>
        <dbReference type="Proteomes" id="UP000181981"/>
    </source>
</evidence>
<dbReference type="AlphaFoldDB" id="X5DW75"/>
<dbReference type="Gene3D" id="3.30.565.10">
    <property type="entry name" value="Histidine kinase-like ATPase, C-terminal domain"/>
    <property type="match status" value="1"/>
</dbReference>
<evidence type="ECO:0000256" key="4">
    <source>
        <dbReference type="ARBA" id="ARBA00022679"/>
    </source>
</evidence>
<name>X5DW75_9BACT</name>
<comment type="catalytic activity">
    <reaction evidence="1">
        <text>ATP + protein L-histidine = ADP + protein N-phospho-L-histidine.</text>
        <dbReference type="EC" id="2.7.13.3"/>
    </reaction>
</comment>
<dbReference type="SMART" id="SM00387">
    <property type="entry name" value="HATPase_c"/>
    <property type="match status" value="1"/>
</dbReference>
<dbReference type="Pfam" id="PF02518">
    <property type="entry name" value="HATPase_c"/>
    <property type="match status" value="1"/>
</dbReference>
<dbReference type="PROSITE" id="PS50109">
    <property type="entry name" value="HIS_KIN"/>
    <property type="match status" value="1"/>
</dbReference>
<dbReference type="SUPFAM" id="SSF55874">
    <property type="entry name" value="ATPase domain of HSP90 chaperone/DNA topoisomerase II/histidine kinase"/>
    <property type="match status" value="1"/>
</dbReference>
<proteinExistence type="predicted"/>
<accession>X5DW75</accession>
<evidence type="ECO:0000313" key="11">
    <source>
        <dbReference type="EMBL" id="AHW58521.1"/>
    </source>
</evidence>
<dbReference type="Pfam" id="PF07730">
    <property type="entry name" value="HisKA_3"/>
    <property type="match status" value="1"/>
</dbReference>
<dbReference type="GO" id="GO:0005524">
    <property type="term" value="F:ATP binding"/>
    <property type="evidence" value="ECO:0007669"/>
    <property type="project" value="UniProtKB-KW"/>
</dbReference>
<keyword evidence="9" id="KW-0812">Transmembrane</keyword>
<dbReference type="GO" id="GO:0046983">
    <property type="term" value="F:protein dimerization activity"/>
    <property type="evidence" value="ECO:0007669"/>
    <property type="project" value="InterPro"/>
</dbReference>
<dbReference type="Proteomes" id="UP000023772">
    <property type="component" value="Chromosome"/>
</dbReference>
<dbReference type="PANTHER" id="PTHR24421">
    <property type="entry name" value="NITRATE/NITRITE SENSOR PROTEIN NARX-RELATED"/>
    <property type="match status" value="1"/>
</dbReference>
<keyword evidence="3" id="KW-0597">Phosphoprotein</keyword>
<feature type="transmembrane region" description="Helical" evidence="9">
    <location>
        <begin position="6"/>
        <end position="25"/>
    </location>
</feature>
<dbReference type="EMBL" id="CP007451">
    <property type="protein sequence ID" value="AHW58521.1"/>
    <property type="molecule type" value="Genomic_DNA"/>
</dbReference>
<dbReference type="InterPro" id="IPR011712">
    <property type="entry name" value="Sig_transdc_His_kin_sub3_dim/P"/>
</dbReference>
<dbReference type="EMBL" id="FOHT01000027">
    <property type="protein sequence ID" value="SET88480.1"/>
    <property type="molecule type" value="Genomic_DNA"/>
</dbReference>
<evidence type="ECO:0000313" key="13">
    <source>
        <dbReference type="Proteomes" id="UP000023772"/>
    </source>
</evidence>
<dbReference type="InterPro" id="IPR005467">
    <property type="entry name" value="His_kinase_dom"/>
</dbReference>
<keyword evidence="4" id="KW-0808">Transferase</keyword>
<dbReference type="CDD" id="cd16917">
    <property type="entry name" value="HATPase_UhpB-NarQ-NarX-like"/>
    <property type="match status" value="1"/>
</dbReference>
<keyword evidence="9" id="KW-1133">Transmembrane helix</keyword>
<keyword evidence="8" id="KW-0902">Two-component regulatory system</keyword>
<evidence type="ECO:0000256" key="3">
    <source>
        <dbReference type="ARBA" id="ARBA00022553"/>
    </source>
</evidence>
<feature type="transmembrane region" description="Helical" evidence="9">
    <location>
        <begin position="70"/>
        <end position="93"/>
    </location>
</feature>
<evidence type="ECO:0000256" key="9">
    <source>
        <dbReference type="SAM" id="Phobius"/>
    </source>
</evidence>
<dbReference type="KEGG" id="dori:FH5T_00275"/>
<evidence type="ECO:0000256" key="5">
    <source>
        <dbReference type="ARBA" id="ARBA00022741"/>
    </source>
</evidence>
<dbReference type="OrthoDB" id="9760839at2"/>
<evidence type="ECO:0000256" key="6">
    <source>
        <dbReference type="ARBA" id="ARBA00022777"/>
    </source>
</evidence>
<protein>
    <recommendedName>
        <fullName evidence="2">histidine kinase</fullName>
        <ecNumber evidence="2">2.7.13.3</ecNumber>
    </recommendedName>
</protein>
<dbReference type="Gene3D" id="1.20.5.1930">
    <property type="match status" value="1"/>
</dbReference>
<dbReference type="EC" id="2.7.13.3" evidence="2"/>
<evidence type="ECO:0000313" key="12">
    <source>
        <dbReference type="EMBL" id="SET88480.1"/>
    </source>
</evidence>
<sequence>MVVQIALILAVVVQFIAFGITISLITKTRFNIAWISISVGFLLMALRRVMELIATFSSQAEQSTSHVSSWIAVVISIAMLLAAVYIRKIFLLLDHLQKLREKNETRLLSAVISTEEKERKHFAKELHDGLGPVLSAAKMALSAMDKKELGKFNSQIVTKTEHSINNAIVTTREISNHLNPQVLERYGIEKAINTFLKNIISKDSPEFVLKSNMGELRFNHHFEVIIYRIACELINNTLKYANAKKAVLTIAATADVVHFQYEDDGIGFDQENTEWKGMGLTNIKSRVKSLNGTIDINSQPLHGVAVDIKFPQDKTQILTTQP</sequence>
<reference evidence="12 14" key="2">
    <citation type="submission" date="2016-10" db="EMBL/GenBank/DDBJ databases">
        <authorList>
            <person name="de Groot N.N."/>
        </authorList>
    </citation>
    <scope>NUCLEOTIDE SEQUENCE [LARGE SCALE GENOMIC DNA]</scope>
    <source>
        <strain evidence="12 14">DSM 25947</strain>
    </source>
</reference>
<reference evidence="11 13" key="1">
    <citation type="submission" date="2014-03" db="EMBL/GenBank/DDBJ databases">
        <title>Complete genome sequence of a deeply braunched marine Bacteroidia bacterium Draconibacterium orientale type strain FH5T.</title>
        <authorList>
            <person name="Li X."/>
            <person name="Wang X."/>
            <person name="Xie Z."/>
            <person name="Du Z."/>
            <person name="Chen G."/>
        </authorList>
    </citation>
    <scope>NUCLEOTIDE SEQUENCE [LARGE SCALE GENOMIC DNA]</scope>
    <source>
        <strain evidence="11 13">FH5</strain>
    </source>
</reference>
<feature type="transmembrane region" description="Helical" evidence="9">
    <location>
        <begin position="32"/>
        <end position="50"/>
    </location>
</feature>
<evidence type="ECO:0000256" key="2">
    <source>
        <dbReference type="ARBA" id="ARBA00012438"/>
    </source>
</evidence>
<dbReference type="eggNOG" id="COG4585">
    <property type="taxonomic scope" value="Bacteria"/>
</dbReference>
<evidence type="ECO:0000256" key="8">
    <source>
        <dbReference type="ARBA" id="ARBA00023012"/>
    </source>
</evidence>
<dbReference type="RefSeq" id="WP_051567481.1">
    <property type="nucleotide sequence ID" value="NZ_FOHT01000027.1"/>
</dbReference>
<dbReference type="InterPro" id="IPR050482">
    <property type="entry name" value="Sensor_HK_TwoCompSys"/>
</dbReference>
<evidence type="ECO:0000256" key="1">
    <source>
        <dbReference type="ARBA" id="ARBA00000085"/>
    </source>
</evidence>
<dbReference type="InterPro" id="IPR003594">
    <property type="entry name" value="HATPase_dom"/>
</dbReference>
<dbReference type="InterPro" id="IPR036890">
    <property type="entry name" value="HATPase_C_sf"/>
</dbReference>
<keyword evidence="6 12" id="KW-0418">Kinase</keyword>
<evidence type="ECO:0000256" key="7">
    <source>
        <dbReference type="ARBA" id="ARBA00022840"/>
    </source>
</evidence>
<feature type="domain" description="Histidine kinase" evidence="10">
    <location>
        <begin position="226"/>
        <end position="314"/>
    </location>
</feature>
<keyword evidence="7" id="KW-0067">ATP-binding</keyword>
<keyword evidence="13" id="KW-1185">Reference proteome</keyword>
<gene>
    <name evidence="11" type="ORF">FH5T_00275</name>
    <name evidence="12" type="ORF">SAMN05444285_12715</name>
</gene>
<dbReference type="GO" id="GO:0016020">
    <property type="term" value="C:membrane"/>
    <property type="evidence" value="ECO:0007669"/>
    <property type="project" value="InterPro"/>
</dbReference>
<keyword evidence="5" id="KW-0547">Nucleotide-binding</keyword>
<dbReference type="Proteomes" id="UP000181981">
    <property type="component" value="Unassembled WGS sequence"/>
</dbReference>
<dbReference type="GO" id="GO:0000155">
    <property type="term" value="F:phosphorelay sensor kinase activity"/>
    <property type="evidence" value="ECO:0007669"/>
    <property type="project" value="InterPro"/>
</dbReference>
<keyword evidence="9" id="KW-0472">Membrane</keyword>
<dbReference type="STRING" id="1168034.FH5T_00275"/>
<organism evidence="12 14">
    <name type="scientific">Draconibacterium orientale</name>
    <dbReference type="NCBI Taxonomy" id="1168034"/>
    <lineage>
        <taxon>Bacteria</taxon>
        <taxon>Pseudomonadati</taxon>
        <taxon>Bacteroidota</taxon>
        <taxon>Bacteroidia</taxon>
        <taxon>Marinilabiliales</taxon>
        <taxon>Prolixibacteraceae</taxon>
        <taxon>Draconibacterium</taxon>
    </lineage>
</organism>
<dbReference type="HOGENOM" id="CLU_000445_20_6_10"/>